<evidence type="ECO:0000256" key="5">
    <source>
        <dbReference type="ARBA" id="ARBA00022827"/>
    </source>
</evidence>
<reference evidence="9 10" key="1">
    <citation type="submission" date="2015-12" db="EMBL/GenBank/DDBJ databases">
        <title>Genome sequence of Thalassospira lucentensis MCCC 1A02072.</title>
        <authorList>
            <person name="Lu L."/>
            <person name="Lai Q."/>
            <person name="Shao Z."/>
            <person name="Qian P."/>
        </authorList>
    </citation>
    <scope>NUCLEOTIDE SEQUENCE [LARGE SCALE GENOMIC DNA]</scope>
    <source>
        <strain evidence="9 10">MCCC 1A02072</strain>
    </source>
</reference>
<name>A0A154L5U8_9PROT</name>
<keyword evidence="5" id="KW-0274">FAD</keyword>
<dbReference type="GO" id="GO:0016705">
    <property type="term" value="F:oxidoreductase activity, acting on paired donors, with incorporation or reduction of molecular oxygen"/>
    <property type="evidence" value="ECO:0007669"/>
    <property type="project" value="InterPro"/>
</dbReference>
<evidence type="ECO:0000256" key="2">
    <source>
        <dbReference type="ARBA" id="ARBA00004749"/>
    </source>
</evidence>
<dbReference type="SUPFAM" id="SSF51905">
    <property type="entry name" value="FAD/NAD(P)-binding domain"/>
    <property type="match status" value="1"/>
</dbReference>
<dbReference type="PRINTS" id="PR00420">
    <property type="entry name" value="RNGMNOXGNASE"/>
</dbReference>
<evidence type="ECO:0000256" key="4">
    <source>
        <dbReference type="ARBA" id="ARBA00022630"/>
    </source>
</evidence>
<dbReference type="InterPro" id="IPR002938">
    <property type="entry name" value="FAD-bd"/>
</dbReference>
<dbReference type="PANTHER" id="PTHR43876">
    <property type="entry name" value="UBIQUINONE BIOSYNTHESIS MONOOXYGENASE COQ6, MITOCHONDRIAL"/>
    <property type="match status" value="1"/>
</dbReference>
<keyword evidence="6" id="KW-0560">Oxidoreductase</keyword>
<dbReference type="InterPro" id="IPR036188">
    <property type="entry name" value="FAD/NAD-bd_sf"/>
</dbReference>
<sequence>MIETDILIAGGGIAGMSAAARFAADGHRIMIVDPAPADIGEGTDLRTTAFLQPGIETLKKAGVWDAIKPTGAELRVMRIVDAGGNEMTPRETADFDGAETNQGFFGWNVSNKAARVSLMAKLETLPNVDFRFSTTVTGFMGTARYGEATLSGGETVRAKLVVAADGRNSSLREFAGIKHRRWAYDQSALVFVVTHDKPHDNISTEIHRTGGPLTLVPMPDLDGKPCSSVVWMTPADRARQLYNMDDATLSAEITHDTMSMFGPLTVASPRAIWPMISQVPSRLISARLALVAEAAHVVPPIGAQGLNMSLHDIETLADLMAKAKLKGDDIGATTLLKSYERKQLPKTLARVGGIDLLNRASMFEPRTLRDLRYAGLTAINRIGPLRKLAIKVGVGK</sequence>
<evidence type="ECO:0000313" key="9">
    <source>
        <dbReference type="EMBL" id="KZB64480.1"/>
    </source>
</evidence>
<dbReference type="Gene3D" id="3.50.50.60">
    <property type="entry name" value="FAD/NAD(P)-binding domain"/>
    <property type="match status" value="2"/>
</dbReference>
<keyword evidence="7" id="KW-0503">Monooxygenase</keyword>
<comment type="caution">
    <text evidence="9">The sequence shown here is derived from an EMBL/GenBank/DDBJ whole genome shotgun (WGS) entry which is preliminary data.</text>
</comment>
<dbReference type="RefSeq" id="WP_062951743.1">
    <property type="nucleotide sequence ID" value="NZ_LPVY01000012.1"/>
</dbReference>
<dbReference type="AlphaFoldDB" id="A0A154L5U8"/>
<dbReference type="PANTHER" id="PTHR43876:SF7">
    <property type="entry name" value="UBIQUINONE BIOSYNTHESIS MONOOXYGENASE COQ6, MITOCHONDRIAL"/>
    <property type="match status" value="1"/>
</dbReference>
<dbReference type="GO" id="GO:0006744">
    <property type="term" value="P:ubiquinone biosynthetic process"/>
    <property type="evidence" value="ECO:0007669"/>
    <property type="project" value="UniProtKB-UniPathway"/>
</dbReference>
<feature type="domain" description="FAD-binding" evidence="8">
    <location>
        <begin position="3"/>
        <end position="345"/>
    </location>
</feature>
<dbReference type="Proteomes" id="UP000076335">
    <property type="component" value="Unassembled WGS sequence"/>
</dbReference>
<organism evidence="9 10">
    <name type="scientific">Thalassospira lucentensis</name>
    <dbReference type="NCBI Taxonomy" id="168935"/>
    <lineage>
        <taxon>Bacteria</taxon>
        <taxon>Pseudomonadati</taxon>
        <taxon>Pseudomonadota</taxon>
        <taxon>Alphaproteobacteria</taxon>
        <taxon>Rhodospirillales</taxon>
        <taxon>Thalassospiraceae</taxon>
        <taxon>Thalassospira</taxon>
    </lineage>
</organism>
<evidence type="ECO:0000256" key="6">
    <source>
        <dbReference type="ARBA" id="ARBA00023002"/>
    </source>
</evidence>
<evidence type="ECO:0000256" key="7">
    <source>
        <dbReference type="ARBA" id="ARBA00023033"/>
    </source>
</evidence>
<accession>A0A154L5U8</accession>
<comment type="pathway">
    <text evidence="2">Cofactor biosynthesis; ubiquinone biosynthesis.</text>
</comment>
<dbReference type="GO" id="GO:0004497">
    <property type="term" value="F:monooxygenase activity"/>
    <property type="evidence" value="ECO:0007669"/>
    <property type="project" value="UniProtKB-KW"/>
</dbReference>
<dbReference type="NCBIfam" id="TIGR01988">
    <property type="entry name" value="Ubi-OHases"/>
    <property type="match status" value="1"/>
</dbReference>
<keyword evidence="4" id="KW-0285">Flavoprotein</keyword>
<dbReference type="InterPro" id="IPR051205">
    <property type="entry name" value="UbiH/COQ6_monooxygenase"/>
</dbReference>
<protein>
    <submittedName>
        <fullName evidence="9">2-octaprenyl-6-methoxyphenyl hydroxylase</fullName>
    </submittedName>
</protein>
<evidence type="ECO:0000259" key="8">
    <source>
        <dbReference type="Pfam" id="PF01494"/>
    </source>
</evidence>
<gene>
    <name evidence="9" type="ORF">AUP42_00795</name>
</gene>
<evidence type="ECO:0000256" key="3">
    <source>
        <dbReference type="ARBA" id="ARBA00005349"/>
    </source>
</evidence>
<dbReference type="GO" id="GO:0071949">
    <property type="term" value="F:FAD binding"/>
    <property type="evidence" value="ECO:0007669"/>
    <property type="project" value="InterPro"/>
</dbReference>
<dbReference type="EMBL" id="LPVY01000012">
    <property type="protein sequence ID" value="KZB64480.1"/>
    <property type="molecule type" value="Genomic_DNA"/>
</dbReference>
<proteinExistence type="inferred from homology"/>
<dbReference type="OrthoDB" id="9791689at2"/>
<comment type="similarity">
    <text evidence="3">Belongs to the UbiH/COQ6 family.</text>
</comment>
<dbReference type="Pfam" id="PF01494">
    <property type="entry name" value="FAD_binding_3"/>
    <property type="match status" value="1"/>
</dbReference>
<evidence type="ECO:0000313" key="10">
    <source>
        <dbReference type="Proteomes" id="UP000076335"/>
    </source>
</evidence>
<dbReference type="UniPathway" id="UPA00232"/>
<comment type="cofactor">
    <cofactor evidence="1">
        <name>FAD</name>
        <dbReference type="ChEBI" id="CHEBI:57692"/>
    </cofactor>
</comment>
<evidence type="ECO:0000256" key="1">
    <source>
        <dbReference type="ARBA" id="ARBA00001974"/>
    </source>
</evidence>
<dbReference type="InterPro" id="IPR010971">
    <property type="entry name" value="UbiH/COQ6"/>
</dbReference>